<dbReference type="FunFam" id="3.20.20.100:FF:000002">
    <property type="entry name" value="2,5-diketo-D-gluconic acid reductase A"/>
    <property type="match status" value="1"/>
</dbReference>
<dbReference type="GO" id="GO:0016616">
    <property type="term" value="F:oxidoreductase activity, acting on the CH-OH group of donors, NAD or NADP as acceptor"/>
    <property type="evidence" value="ECO:0007669"/>
    <property type="project" value="UniProtKB-ARBA"/>
</dbReference>
<dbReference type="OrthoDB" id="416253at2759"/>
<protein>
    <recommendedName>
        <fullName evidence="7">NADP-dependent oxidoreductase domain-containing protein</fullName>
    </recommendedName>
</protein>
<dbReference type="Pfam" id="PF00248">
    <property type="entry name" value="Aldo_ket_red"/>
    <property type="match status" value="1"/>
</dbReference>
<evidence type="ECO:0000313" key="9">
    <source>
        <dbReference type="Proteomes" id="UP000612055"/>
    </source>
</evidence>
<feature type="active site" description="Proton donor" evidence="4">
    <location>
        <position position="76"/>
    </location>
</feature>
<feature type="binding site" evidence="5">
    <location>
        <position position="134"/>
    </location>
    <ligand>
        <name>substrate</name>
    </ligand>
</feature>
<dbReference type="PANTHER" id="PTHR43827">
    <property type="entry name" value="2,5-DIKETO-D-GLUCONIC ACID REDUCTASE"/>
    <property type="match status" value="1"/>
</dbReference>
<reference evidence="8" key="1">
    <citation type="journal article" date="2020" name="bioRxiv">
        <title>Comparative genomics of Chlamydomonas.</title>
        <authorList>
            <person name="Craig R.J."/>
            <person name="Hasan A.R."/>
            <person name="Ness R.W."/>
            <person name="Keightley P.D."/>
        </authorList>
    </citation>
    <scope>NUCLEOTIDE SEQUENCE</scope>
    <source>
        <strain evidence="8">CCAP 11/70</strain>
    </source>
</reference>
<dbReference type="PIRSF" id="PIRSF000097">
    <property type="entry name" value="AKR"/>
    <property type="match status" value="1"/>
</dbReference>
<keyword evidence="3" id="KW-0560">Oxidoreductase</keyword>
<evidence type="ECO:0000256" key="5">
    <source>
        <dbReference type="PIRSR" id="PIRSR000097-2"/>
    </source>
</evidence>
<proteinExistence type="inferred from homology"/>
<dbReference type="InterPro" id="IPR036812">
    <property type="entry name" value="NAD(P)_OxRdtase_dom_sf"/>
</dbReference>
<dbReference type="InterPro" id="IPR023210">
    <property type="entry name" value="NADP_OxRdtase_dom"/>
</dbReference>
<name>A0A835YHF8_9CHLO</name>
<dbReference type="PRINTS" id="PR00069">
    <property type="entry name" value="ALDKETRDTASE"/>
</dbReference>
<dbReference type="EMBL" id="JAEHOE010000013">
    <property type="protein sequence ID" value="KAG2497704.1"/>
    <property type="molecule type" value="Genomic_DNA"/>
</dbReference>
<dbReference type="SUPFAM" id="SSF51430">
    <property type="entry name" value="NAD(P)-linked oxidoreductase"/>
    <property type="match status" value="1"/>
</dbReference>
<evidence type="ECO:0000256" key="1">
    <source>
        <dbReference type="ARBA" id="ARBA00007905"/>
    </source>
</evidence>
<evidence type="ECO:0000256" key="4">
    <source>
        <dbReference type="PIRSR" id="PIRSR000097-1"/>
    </source>
</evidence>
<dbReference type="Gene3D" id="3.20.20.100">
    <property type="entry name" value="NADP-dependent oxidoreductase domain"/>
    <property type="match status" value="1"/>
</dbReference>
<accession>A0A835YHF8</accession>
<evidence type="ECO:0000256" key="3">
    <source>
        <dbReference type="ARBA" id="ARBA00023002"/>
    </source>
</evidence>
<dbReference type="PANTHER" id="PTHR43827:SF3">
    <property type="entry name" value="NADP-DEPENDENT OXIDOREDUCTASE DOMAIN-CONTAINING PROTEIN"/>
    <property type="match status" value="1"/>
</dbReference>
<keyword evidence="2" id="KW-0521">NADP</keyword>
<feature type="site" description="Lowers pKa of active site Tyr" evidence="6">
    <location>
        <position position="101"/>
    </location>
</feature>
<dbReference type="CDD" id="cd19136">
    <property type="entry name" value="AKR_DrGR-like"/>
    <property type="match status" value="1"/>
</dbReference>
<evidence type="ECO:0000256" key="6">
    <source>
        <dbReference type="PIRSR" id="PIRSR000097-3"/>
    </source>
</evidence>
<dbReference type="AlphaFoldDB" id="A0A835YHF8"/>
<feature type="domain" description="NADP-dependent oxidoreductase" evidence="7">
    <location>
        <begin position="43"/>
        <end position="278"/>
    </location>
</feature>
<organism evidence="8 9">
    <name type="scientific">Edaphochlamys debaryana</name>
    <dbReference type="NCBI Taxonomy" id="47281"/>
    <lineage>
        <taxon>Eukaryota</taxon>
        <taxon>Viridiplantae</taxon>
        <taxon>Chlorophyta</taxon>
        <taxon>core chlorophytes</taxon>
        <taxon>Chlorophyceae</taxon>
        <taxon>CS clade</taxon>
        <taxon>Chlamydomonadales</taxon>
        <taxon>Chlamydomonadales incertae sedis</taxon>
        <taxon>Edaphochlamys</taxon>
    </lineage>
</organism>
<evidence type="ECO:0000256" key="2">
    <source>
        <dbReference type="ARBA" id="ARBA00022857"/>
    </source>
</evidence>
<keyword evidence="9" id="KW-1185">Reference proteome</keyword>
<evidence type="ECO:0000259" key="7">
    <source>
        <dbReference type="Pfam" id="PF00248"/>
    </source>
</evidence>
<comment type="caution">
    <text evidence="8">The sequence shown here is derived from an EMBL/GenBank/DDBJ whole genome shotgun (WGS) entry which is preliminary data.</text>
</comment>
<dbReference type="InterPro" id="IPR020471">
    <property type="entry name" value="AKR"/>
</dbReference>
<sequence>MAASAPAAAAVSLPPYAPLHPWAPGIALAPSLKLRNGVELPAVGLGTFRLMGEEAVVAVQAALGAGLRHIDTASIYKNEAAIREALAASGLPREEVFITSKVSPYEQGRGKAREAVEGILERLGTDYLDLCLIHWPGVARKPATSPIHAEKRAETWADLEALYKEGRLRAIGVSNYEEGHLRGLLAGAEVAPMVNQFEVHPRRQRRELRAFCQEHGITVVAYSSLGSAQGCGGLLGDPAVGAVAAAVGRTPAQALLRWGLQEGLAVIPKSSRPDRIAQAAPEALLGGDWGLTEEQMYALAALEDGHKFAWDPAGIV</sequence>
<gene>
    <name evidence="8" type="ORF">HYH03_004441</name>
</gene>
<comment type="similarity">
    <text evidence="1">Belongs to the aldo/keto reductase family.</text>
</comment>
<dbReference type="Proteomes" id="UP000612055">
    <property type="component" value="Unassembled WGS sequence"/>
</dbReference>
<evidence type="ECO:0000313" key="8">
    <source>
        <dbReference type="EMBL" id="KAG2497704.1"/>
    </source>
</evidence>